<reference evidence="2" key="1">
    <citation type="journal article" date="2023" name="G3 (Bethesda)">
        <title>Genome assembly and association tests identify interacting loci associated with vigor, precocity, and sex in interspecific pistachio rootstocks.</title>
        <authorList>
            <person name="Palmer W."/>
            <person name="Jacygrad E."/>
            <person name="Sagayaradj S."/>
            <person name="Cavanaugh K."/>
            <person name="Han R."/>
            <person name="Bertier L."/>
            <person name="Beede B."/>
            <person name="Kafkas S."/>
            <person name="Golino D."/>
            <person name="Preece J."/>
            <person name="Michelmore R."/>
        </authorList>
    </citation>
    <scope>NUCLEOTIDE SEQUENCE [LARGE SCALE GENOMIC DNA]</scope>
</reference>
<organism evidence="1 2">
    <name type="scientific">Pistacia atlantica</name>
    <dbReference type="NCBI Taxonomy" id="434234"/>
    <lineage>
        <taxon>Eukaryota</taxon>
        <taxon>Viridiplantae</taxon>
        <taxon>Streptophyta</taxon>
        <taxon>Embryophyta</taxon>
        <taxon>Tracheophyta</taxon>
        <taxon>Spermatophyta</taxon>
        <taxon>Magnoliopsida</taxon>
        <taxon>eudicotyledons</taxon>
        <taxon>Gunneridae</taxon>
        <taxon>Pentapetalae</taxon>
        <taxon>rosids</taxon>
        <taxon>malvids</taxon>
        <taxon>Sapindales</taxon>
        <taxon>Anacardiaceae</taxon>
        <taxon>Pistacia</taxon>
    </lineage>
</organism>
<gene>
    <name evidence="1" type="ORF">Patl1_14139</name>
</gene>
<protein>
    <submittedName>
        <fullName evidence="1">Uncharacterized protein</fullName>
    </submittedName>
</protein>
<dbReference type="Proteomes" id="UP001164250">
    <property type="component" value="Chromosome 8"/>
</dbReference>
<evidence type="ECO:0000313" key="2">
    <source>
        <dbReference type="Proteomes" id="UP001164250"/>
    </source>
</evidence>
<dbReference type="EMBL" id="CM047904">
    <property type="protein sequence ID" value="KAJ0090706.1"/>
    <property type="molecule type" value="Genomic_DNA"/>
</dbReference>
<sequence length="38" mass="4447">MRGFKLRKVKPFQRNHGGNSTINYYLCNKSTKVTISQM</sequence>
<keyword evidence="2" id="KW-1185">Reference proteome</keyword>
<comment type="caution">
    <text evidence="1">The sequence shown here is derived from an EMBL/GenBank/DDBJ whole genome shotgun (WGS) entry which is preliminary data.</text>
</comment>
<accession>A0ACC1AVL0</accession>
<name>A0ACC1AVL0_9ROSI</name>
<evidence type="ECO:0000313" key="1">
    <source>
        <dbReference type="EMBL" id="KAJ0090706.1"/>
    </source>
</evidence>
<proteinExistence type="predicted"/>